<dbReference type="Proteomes" id="UP001203761">
    <property type="component" value="Unassembled WGS sequence"/>
</dbReference>
<evidence type="ECO:0000313" key="3">
    <source>
        <dbReference type="EMBL" id="MCL6422896.1"/>
    </source>
</evidence>
<feature type="transmembrane region" description="Helical" evidence="2">
    <location>
        <begin position="86"/>
        <end position="107"/>
    </location>
</feature>
<gene>
    <name evidence="3" type="ORF">Bequi_05760</name>
</gene>
<feature type="region of interest" description="Disordered" evidence="1">
    <location>
        <begin position="13"/>
        <end position="63"/>
    </location>
</feature>
<keyword evidence="4" id="KW-1185">Reference proteome</keyword>
<proteinExistence type="predicted"/>
<sequence>MSAVADWRTYAKAARSTARKQAPELARQAQESARRSTRRAGQYTRAAVRAADEGTRDSRDSARRSAAAYATVTGRTLKRARVGERLLAAFRDAVLMGLSISVIWFVVTRTGIAIPFSEVLVVILLLMVLRFGWALWAGLGGEDEELADEEQFREGTGERSFDARAEEPVRRTRTARDR</sequence>
<dbReference type="EMBL" id="JAKNCJ010000002">
    <property type="protein sequence ID" value="MCL6422896.1"/>
    <property type="molecule type" value="Genomic_DNA"/>
</dbReference>
<keyword evidence="2" id="KW-0812">Transmembrane</keyword>
<comment type="caution">
    <text evidence="3">The sequence shown here is derived from an EMBL/GenBank/DDBJ whole genome shotgun (WGS) entry which is preliminary data.</text>
</comment>
<protein>
    <submittedName>
        <fullName evidence="3">Uncharacterized protein</fullName>
    </submittedName>
</protein>
<keyword evidence="2" id="KW-1133">Transmembrane helix</keyword>
<feature type="compositionally biased region" description="Basic and acidic residues" evidence="1">
    <location>
        <begin position="50"/>
        <end position="63"/>
    </location>
</feature>
<accession>A0ABT0QZ25</accession>
<feature type="compositionally biased region" description="Basic and acidic residues" evidence="1">
    <location>
        <begin position="150"/>
        <end position="178"/>
    </location>
</feature>
<evidence type="ECO:0000256" key="1">
    <source>
        <dbReference type="SAM" id="MobiDB-lite"/>
    </source>
</evidence>
<dbReference type="RefSeq" id="WP_249737006.1">
    <property type="nucleotide sequence ID" value="NZ_JAKNCJ010000002.1"/>
</dbReference>
<reference evidence="3" key="1">
    <citation type="submission" date="2022-02" db="EMBL/GenBank/DDBJ databases">
        <authorList>
            <person name="Lee M."/>
            <person name="Kim S.-J."/>
            <person name="Jung M.-Y."/>
        </authorList>
    </citation>
    <scope>NUCLEOTIDE SEQUENCE</scope>
    <source>
        <strain evidence="3">JHP9</strain>
    </source>
</reference>
<feature type="transmembrane region" description="Helical" evidence="2">
    <location>
        <begin position="119"/>
        <end position="139"/>
    </location>
</feature>
<name>A0ABT0QZ25_9MICO</name>
<feature type="region of interest" description="Disordered" evidence="1">
    <location>
        <begin position="145"/>
        <end position="178"/>
    </location>
</feature>
<organism evidence="3 4">
    <name type="scientific">Brachybacterium equifaecis</name>
    <dbReference type="NCBI Taxonomy" id="2910770"/>
    <lineage>
        <taxon>Bacteria</taxon>
        <taxon>Bacillati</taxon>
        <taxon>Actinomycetota</taxon>
        <taxon>Actinomycetes</taxon>
        <taxon>Micrococcales</taxon>
        <taxon>Dermabacteraceae</taxon>
        <taxon>Brachybacterium</taxon>
    </lineage>
</organism>
<evidence type="ECO:0000256" key="2">
    <source>
        <dbReference type="SAM" id="Phobius"/>
    </source>
</evidence>
<keyword evidence="2" id="KW-0472">Membrane</keyword>
<evidence type="ECO:0000313" key="4">
    <source>
        <dbReference type="Proteomes" id="UP001203761"/>
    </source>
</evidence>